<comment type="caution">
    <text evidence="2">The sequence shown here is derived from an EMBL/GenBank/DDBJ whole genome shotgun (WGS) entry which is preliminary data.</text>
</comment>
<keyword evidence="1" id="KW-1133">Transmembrane helix</keyword>
<evidence type="ECO:0000256" key="1">
    <source>
        <dbReference type="SAM" id="Phobius"/>
    </source>
</evidence>
<keyword evidence="1" id="KW-0812">Transmembrane</keyword>
<evidence type="ECO:0008006" key="4">
    <source>
        <dbReference type="Google" id="ProtNLM"/>
    </source>
</evidence>
<keyword evidence="3" id="KW-1185">Reference proteome</keyword>
<evidence type="ECO:0000313" key="2">
    <source>
        <dbReference type="EMBL" id="KAJ0984898.1"/>
    </source>
</evidence>
<accession>A0A9D5D4C5</accession>
<dbReference type="EMBL" id="JAGGNH010000001">
    <property type="protein sequence ID" value="KAJ0984898.1"/>
    <property type="molecule type" value="Genomic_DNA"/>
</dbReference>
<reference evidence="2" key="2">
    <citation type="journal article" date="2022" name="Hortic Res">
        <title>The genome of Dioscorea zingiberensis sheds light on the biosynthesis, origin and evolution of the medicinally important diosgenin saponins.</title>
        <authorList>
            <person name="Li Y."/>
            <person name="Tan C."/>
            <person name="Li Z."/>
            <person name="Guo J."/>
            <person name="Li S."/>
            <person name="Chen X."/>
            <person name="Wang C."/>
            <person name="Dai X."/>
            <person name="Yang H."/>
            <person name="Song W."/>
            <person name="Hou L."/>
            <person name="Xu J."/>
            <person name="Tong Z."/>
            <person name="Xu A."/>
            <person name="Yuan X."/>
            <person name="Wang W."/>
            <person name="Yang Q."/>
            <person name="Chen L."/>
            <person name="Sun Z."/>
            <person name="Wang K."/>
            <person name="Pan B."/>
            <person name="Chen J."/>
            <person name="Bao Y."/>
            <person name="Liu F."/>
            <person name="Qi X."/>
            <person name="Gang D.R."/>
            <person name="Wen J."/>
            <person name="Li J."/>
        </authorList>
    </citation>
    <scope>NUCLEOTIDE SEQUENCE</scope>
    <source>
        <strain evidence="2">Dzin_1.0</strain>
    </source>
</reference>
<dbReference type="PANTHER" id="PTHR35462:SF2">
    <property type="entry name" value="TRANSMEMBRANE PROTEIN"/>
    <property type="match status" value="1"/>
</dbReference>
<dbReference type="AlphaFoldDB" id="A0A9D5D4C5"/>
<proteinExistence type="predicted"/>
<gene>
    <name evidence="2" type="ORF">J5N97_003254</name>
</gene>
<dbReference type="PANTHER" id="PTHR35462">
    <property type="match status" value="1"/>
</dbReference>
<evidence type="ECO:0000313" key="3">
    <source>
        <dbReference type="Proteomes" id="UP001085076"/>
    </source>
</evidence>
<protein>
    <recommendedName>
        <fullName evidence="4">Transmembrane protein</fullName>
    </recommendedName>
</protein>
<dbReference type="OrthoDB" id="772152at2759"/>
<reference evidence="2" key="1">
    <citation type="submission" date="2021-03" db="EMBL/GenBank/DDBJ databases">
        <authorList>
            <person name="Li Z."/>
            <person name="Yang C."/>
        </authorList>
    </citation>
    <scope>NUCLEOTIDE SEQUENCE</scope>
    <source>
        <strain evidence="2">Dzin_1.0</strain>
        <tissue evidence="2">Leaf</tissue>
    </source>
</reference>
<dbReference type="Proteomes" id="UP001085076">
    <property type="component" value="Miscellaneous, Linkage group lg01"/>
</dbReference>
<feature type="transmembrane region" description="Helical" evidence="1">
    <location>
        <begin position="15"/>
        <end position="33"/>
    </location>
</feature>
<sequence>MEDPDPDPWLGADKLEHFVACLLITLVVASLAGRSRLSFLRRRNATIGSLSALAAGAAKEAGDELGLWASSGASARDAAADLLGVLIASLSLALLRRLRPSPPLTPDRAAHSLV</sequence>
<organism evidence="2 3">
    <name type="scientific">Dioscorea zingiberensis</name>
    <dbReference type="NCBI Taxonomy" id="325984"/>
    <lineage>
        <taxon>Eukaryota</taxon>
        <taxon>Viridiplantae</taxon>
        <taxon>Streptophyta</taxon>
        <taxon>Embryophyta</taxon>
        <taxon>Tracheophyta</taxon>
        <taxon>Spermatophyta</taxon>
        <taxon>Magnoliopsida</taxon>
        <taxon>Liliopsida</taxon>
        <taxon>Dioscoreales</taxon>
        <taxon>Dioscoreaceae</taxon>
        <taxon>Dioscorea</taxon>
    </lineage>
</organism>
<keyword evidence="1" id="KW-0472">Membrane</keyword>
<name>A0A9D5D4C5_9LILI</name>